<dbReference type="EMBL" id="UYRR01022338">
    <property type="protein sequence ID" value="VDK31376.1"/>
    <property type="molecule type" value="Genomic_DNA"/>
</dbReference>
<protein>
    <submittedName>
        <fullName evidence="3">Ovule protein</fullName>
    </submittedName>
</protein>
<organism evidence="3">
    <name type="scientific">Anisakis simplex</name>
    <name type="common">Herring worm</name>
    <dbReference type="NCBI Taxonomy" id="6269"/>
    <lineage>
        <taxon>Eukaryota</taxon>
        <taxon>Metazoa</taxon>
        <taxon>Ecdysozoa</taxon>
        <taxon>Nematoda</taxon>
        <taxon>Chromadorea</taxon>
        <taxon>Rhabditida</taxon>
        <taxon>Spirurina</taxon>
        <taxon>Ascaridomorpha</taxon>
        <taxon>Ascaridoidea</taxon>
        <taxon>Anisakidae</taxon>
        <taxon>Anisakis</taxon>
        <taxon>Anisakis simplex complex</taxon>
    </lineage>
</organism>
<evidence type="ECO:0000313" key="3">
    <source>
        <dbReference type="WBParaSite" id="ASIM_0000858801-mRNA-1"/>
    </source>
</evidence>
<dbReference type="AlphaFoldDB" id="A0A0M3JLQ7"/>
<sequence>MSCKPLLDEKKSSAVVSETAKADSNTNPLEDLIVPFDIGLQLSESELKAKRNLKLPYMAAQTQEGYFCNCSYLRFQLVL</sequence>
<keyword evidence="2" id="KW-1185">Reference proteome</keyword>
<reference evidence="1 2" key="2">
    <citation type="submission" date="2018-11" db="EMBL/GenBank/DDBJ databases">
        <authorList>
            <consortium name="Pathogen Informatics"/>
        </authorList>
    </citation>
    <scope>NUCLEOTIDE SEQUENCE [LARGE SCALE GENOMIC DNA]</scope>
</reference>
<evidence type="ECO:0000313" key="1">
    <source>
        <dbReference type="EMBL" id="VDK31376.1"/>
    </source>
</evidence>
<dbReference type="Proteomes" id="UP000267096">
    <property type="component" value="Unassembled WGS sequence"/>
</dbReference>
<name>A0A0M3JLQ7_ANISI</name>
<accession>A0A0M3JLQ7</accession>
<gene>
    <name evidence="1" type="ORF">ASIM_LOCUS8343</name>
</gene>
<proteinExistence type="predicted"/>
<reference evidence="3" key="1">
    <citation type="submission" date="2017-02" db="UniProtKB">
        <authorList>
            <consortium name="WormBaseParasite"/>
        </authorList>
    </citation>
    <scope>IDENTIFICATION</scope>
</reference>
<dbReference type="WBParaSite" id="ASIM_0000858801-mRNA-1">
    <property type="protein sequence ID" value="ASIM_0000858801-mRNA-1"/>
    <property type="gene ID" value="ASIM_0000858801"/>
</dbReference>
<evidence type="ECO:0000313" key="2">
    <source>
        <dbReference type="Proteomes" id="UP000267096"/>
    </source>
</evidence>
<dbReference type="OrthoDB" id="5829461at2759"/>